<protein>
    <submittedName>
        <fullName evidence="2">GNAT family N-acetyltransferase</fullName>
    </submittedName>
</protein>
<sequence length="170" mass="18684">MQALERGWSPDNVRPAETIRAQLDAIDRDAAAFVESLDDPEAKGGPITLPDGKHVPRLPGYRRWIWDGELAGSIGFRWQQGTSALPAHVLGHIGYAVVPWRRQLGYATQALALLLPEARALGLDYVEITAKPDNLPSQKVITANGGVLVERFFEDAAYGGEESLRFRIVL</sequence>
<dbReference type="Pfam" id="PF13302">
    <property type="entry name" value="Acetyltransf_3"/>
    <property type="match status" value="1"/>
</dbReference>
<dbReference type="EMBL" id="JAAKZG010000003">
    <property type="protein sequence ID" value="NGN41179.1"/>
    <property type="molecule type" value="Genomic_DNA"/>
</dbReference>
<gene>
    <name evidence="2" type="ORF">G6N74_08895</name>
</gene>
<dbReference type="GO" id="GO:0016747">
    <property type="term" value="F:acyltransferase activity, transferring groups other than amino-acyl groups"/>
    <property type="evidence" value="ECO:0007669"/>
    <property type="project" value="InterPro"/>
</dbReference>
<dbReference type="InterPro" id="IPR000182">
    <property type="entry name" value="GNAT_dom"/>
</dbReference>
<name>A0A7C9R6L7_9HYPH</name>
<dbReference type="PANTHER" id="PTHR39173">
    <property type="entry name" value="ACETYLTRANSFERASE"/>
    <property type="match status" value="1"/>
</dbReference>
<dbReference type="InterPro" id="IPR016181">
    <property type="entry name" value="Acyl_CoA_acyltransferase"/>
</dbReference>
<comment type="caution">
    <text evidence="2">The sequence shown here is derived from an EMBL/GenBank/DDBJ whole genome shotgun (WGS) entry which is preliminary data.</text>
</comment>
<reference evidence="2 3" key="1">
    <citation type="submission" date="2020-02" db="EMBL/GenBank/DDBJ databases">
        <title>Genome sequence of the type strain CGMCC 1.15528 of Mesorhizobium zhangyense.</title>
        <authorList>
            <person name="Gao J."/>
            <person name="Sun J."/>
        </authorList>
    </citation>
    <scope>NUCLEOTIDE SEQUENCE [LARGE SCALE GENOMIC DNA]</scope>
    <source>
        <strain evidence="2 3">CGMCC 1.15528</strain>
    </source>
</reference>
<evidence type="ECO:0000259" key="1">
    <source>
        <dbReference type="PROSITE" id="PS51186"/>
    </source>
</evidence>
<accession>A0A7C9R6L7</accession>
<dbReference type="AlphaFoldDB" id="A0A7C9R6L7"/>
<feature type="domain" description="N-acetyltransferase" evidence="1">
    <location>
        <begin position="11"/>
        <end position="167"/>
    </location>
</feature>
<dbReference type="Gene3D" id="3.40.630.30">
    <property type="match status" value="1"/>
</dbReference>
<keyword evidence="3" id="KW-1185">Reference proteome</keyword>
<dbReference type="PROSITE" id="PS51186">
    <property type="entry name" value="GNAT"/>
    <property type="match status" value="1"/>
</dbReference>
<dbReference type="SUPFAM" id="SSF55729">
    <property type="entry name" value="Acyl-CoA N-acyltransferases (Nat)"/>
    <property type="match status" value="1"/>
</dbReference>
<evidence type="ECO:0000313" key="3">
    <source>
        <dbReference type="Proteomes" id="UP000481252"/>
    </source>
</evidence>
<dbReference type="PANTHER" id="PTHR39173:SF1">
    <property type="entry name" value="ACETYLTRANSFERASE"/>
    <property type="match status" value="1"/>
</dbReference>
<organism evidence="2 3">
    <name type="scientific">Mesorhizobium zhangyense</name>
    <dbReference type="NCBI Taxonomy" id="1776730"/>
    <lineage>
        <taxon>Bacteria</taxon>
        <taxon>Pseudomonadati</taxon>
        <taxon>Pseudomonadota</taxon>
        <taxon>Alphaproteobacteria</taxon>
        <taxon>Hyphomicrobiales</taxon>
        <taxon>Phyllobacteriaceae</taxon>
        <taxon>Mesorhizobium</taxon>
    </lineage>
</organism>
<evidence type="ECO:0000313" key="2">
    <source>
        <dbReference type="EMBL" id="NGN41179.1"/>
    </source>
</evidence>
<dbReference type="Proteomes" id="UP000481252">
    <property type="component" value="Unassembled WGS sequence"/>
</dbReference>
<dbReference type="RefSeq" id="WP_165116817.1">
    <property type="nucleotide sequence ID" value="NZ_JAAKZG010000003.1"/>
</dbReference>
<proteinExistence type="predicted"/>
<keyword evidence="2" id="KW-0808">Transferase</keyword>